<comment type="caution">
    <text evidence="2">The sequence shown here is derived from an EMBL/GenBank/DDBJ whole genome shotgun (WGS) entry which is preliminary data.</text>
</comment>
<gene>
    <name evidence="2" type="ORF">C2845_PM01G47090</name>
</gene>
<protein>
    <submittedName>
        <fullName evidence="2">Uncharacterized protein</fullName>
    </submittedName>
</protein>
<sequence>MAKVKRSTPATAPAPAARAKANVPAAAAAAKAKRSASAGAADTAAQVPAAEASPPVVIEIPSSPDASVG</sequence>
<dbReference type="EMBL" id="PQIB02000001">
    <property type="protein sequence ID" value="RLN40648.1"/>
    <property type="molecule type" value="Genomic_DNA"/>
</dbReference>
<reference evidence="3" key="1">
    <citation type="journal article" date="2019" name="Nat. Commun.">
        <title>The genome of broomcorn millet.</title>
        <authorList>
            <person name="Zou C."/>
            <person name="Miki D."/>
            <person name="Li D."/>
            <person name="Tang Q."/>
            <person name="Xiao L."/>
            <person name="Rajput S."/>
            <person name="Deng P."/>
            <person name="Jia W."/>
            <person name="Huang R."/>
            <person name="Zhang M."/>
            <person name="Sun Y."/>
            <person name="Hu J."/>
            <person name="Fu X."/>
            <person name="Schnable P.S."/>
            <person name="Li F."/>
            <person name="Zhang H."/>
            <person name="Feng B."/>
            <person name="Zhu X."/>
            <person name="Liu R."/>
            <person name="Schnable J.C."/>
            <person name="Zhu J.-K."/>
            <person name="Zhang H."/>
        </authorList>
    </citation>
    <scope>NUCLEOTIDE SEQUENCE [LARGE SCALE GENOMIC DNA]</scope>
</reference>
<feature type="compositionally biased region" description="Low complexity" evidence="1">
    <location>
        <begin position="53"/>
        <end position="69"/>
    </location>
</feature>
<keyword evidence="3" id="KW-1185">Reference proteome</keyword>
<name>A0A3L6TN93_PANMI</name>
<evidence type="ECO:0000256" key="1">
    <source>
        <dbReference type="SAM" id="MobiDB-lite"/>
    </source>
</evidence>
<feature type="region of interest" description="Disordered" evidence="1">
    <location>
        <begin position="1"/>
        <end position="69"/>
    </location>
</feature>
<evidence type="ECO:0000313" key="3">
    <source>
        <dbReference type="Proteomes" id="UP000275267"/>
    </source>
</evidence>
<feature type="compositionally biased region" description="Low complexity" evidence="1">
    <location>
        <begin position="7"/>
        <end position="45"/>
    </location>
</feature>
<dbReference type="AlphaFoldDB" id="A0A3L6TN93"/>
<evidence type="ECO:0000313" key="2">
    <source>
        <dbReference type="EMBL" id="RLN40648.1"/>
    </source>
</evidence>
<organism evidence="2 3">
    <name type="scientific">Panicum miliaceum</name>
    <name type="common">Proso millet</name>
    <name type="synonym">Broomcorn millet</name>
    <dbReference type="NCBI Taxonomy" id="4540"/>
    <lineage>
        <taxon>Eukaryota</taxon>
        <taxon>Viridiplantae</taxon>
        <taxon>Streptophyta</taxon>
        <taxon>Embryophyta</taxon>
        <taxon>Tracheophyta</taxon>
        <taxon>Spermatophyta</taxon>
        <taxon>Magnoliopsida</taxon>
        <taxon>Liliopsida</taxon>
        <taxon>Poales</taxon>
        <taxon>Poaceae</taxon>
        <taxon>PACMAD clade</taxon>
        <taxon>Panicoideae</taxon>
        <taxon>Panicodae</taxon>
        <taxon>Paniceae</taxon>
        <taxon>Panicinae</taxon>
        <taxon>Panicum</taxon>
        <taxon>Panicum sect. Panicum</taxon>
    </lineage>
</organism>
<proteinExistence type="predicted"/>
<accession>A0A3L6TN93</accession>
<dbReference type="Proteomes" id="UP000275267">
    <property type="component" value="Unassembled WGS sequence"/>
</dbReference>